<dbReference type="STRING" id="4155.A0A022QQW5"/>
<evidence type="ECO:0000313" key="3">
    <source>
        <dbReference type="Proteomes" id="UP000030748"/>
    </source>
</evidence>
<sequence>VFKRGRESKLIHNLQAPAPASAPAPALNPAPNPNGDVDCDGQCKKRCSLHSRQNVCLRACGTCCVRCKCVPPGTFGNREICGKCYTDMTTHGNRTKCP</sequence>
<protein>
    <recommendedName>
        <fullName evidence="4">Gibberellin regulated protein</fullName>
    </recommendedName>
</protein>
<accession>A0A022QQW5</accession>
<keyword evidence="3" id="KW-1185">Reference proteome</keyword>
<comment type="similarity">
    <text evidence="1">Belongs to the GASA family.</text>
</comment>
<organism evidence="2 3">
    <name type="scientific">Erythranthe guttata</name>
    <name type="common">Yellow monkey flower</name>
    <name type="synonym">Mimulus guttatus</name>
    <dbReference type="NCBI Taxonomy" id="4155"/>
    <lineage>
        <taxon>Eukaryota</taxon>
        <taxon>Viridiplantae</taxon>
        <taxon>Streptophyta</taxon>
        <taxon>Embryophyta</taxon>
        <taxon>Tracheophyta</taxon>
        <taxon>Spermatophyta</taxon>
        <taxon>Magnoliopsida</taxon>
        <taxon>eudicotyledons</taxon>
        <taxon>Gunneridae</taxon>
        <taxon>Pentapetalae</taxon>
        <taxon>asterids</taxon>
        <taxon>lamiids</taxon>
        <taxon>Lamiales</taxon>
        <taxon>Phrymaceae</taxon>
        <taxon>Erythranthe</taxon>
    </lineage>
</organism>
<name>A0A022QQW5_ERYGU</name>
<reference evidence="2 3" key="1">
    <citation type="journal article" date="2013" name="Proc. Natl. Acad. Sci. U.S.A.">
        <title>Fine-scale variation in meiotic recombination in Mimulus inferred from population shotgun sequencing.</title>
        <authorList>
            <person name="Hellsten U."/>
            <person name="Wright K.M."/>
            <person name="Jenkins J."/>
            <person name="Shu S."/>
            <person name="Yuan Y."/>
            <person name="Wessler S.R."/>
            <person name="Schmutz J."/>
            <person name="Willis J.H."/>
            <person name="Rokhsar D.S."/>
        </authorList>
    </citation>
    <scope>NUCLEOTIDE SEQUENCE [LARGE SCALE GENOMIC DNA]</scope>
    <source>
        <strain evidence="3">cv. DUN x IM62</strain>
    </source>
</reference>
<dbReference type="eggNOG" id="ENOG502S9C8">
    <property type="taxonomic scope" value="Eukaryota"/>
</dbReference>
<dbReference type="AlphaFoldDB" id="A0A022QQW5"/>
<gene>
    <name evidence="2" type="ORF">MIMGU_mgv1a017951mg</name>
</gene>
<evidence type="ECO:0000256" key="1">
    <source>
        <dbReference type="ARBA" id="ARBA00010582"/>
    </source>
</evidence>
<evidence type="ECO:0000313" key="2">
    <source>
        <dbReference type="EMBL" id="EYU29939.1"/>
    </source>
</evidence>
<dbReference type="InterPro" id="IPR003854">
    <property type="entry name" value="GASA"/>
</dbReference>
<dbReference type="PANTHER" id="PTHR23201">
    <property type="entry name" value="EXTENSIN, PROLINE-RICH PROTEIN"/>
    <property type="match status" value="1"/>
</dbReference>
<evidence type="ECO:0008006" key="4">
    <source>
        <dbReference type="Google" id="ProtNLM"/>
    </source>
</evidence>
<proteinExistence type="inferred from homology"/>
<dbReference type="Pfam" id="PF02704">
    <property type="entry name" value="GASA"/>
    <property type="match status" value="1"/>
</dbReference>
<dbReference type="PANTHER" id="PTHR23201:SF18">
    <property type="entry name" value="GIBBERELLIN-REGULATED PROTEIN 2-RELATED"/>
    <property type="match status" value="1"/>
</dbReference>
<dbReference type="EMBL" id="KI631111">
    <property type="protein sequence ID" value="EYU29939.1"/>
    <property type="molecule type" value="Genomic_DNA"/>
</dbReference>
<dbReference type="Proteomes" id="UP000030748">
    <property type="component" value="Unassembled WGS sequence"/>
</dbReference>
<feature type="non-terminal residue" evidence="2">
    <location>
        <position position="1"/>
    </location>
</feature>